<feature type="region of interest" description="Disordered" evidence="1">
    <location>
        <begin position="491"/>
        <end position="512"/>
    </location>
</feature>
<dbReference type="AlphaFoldDB" id="A0A9W9YZ92"/>
<comment type="caution">
    <text evidence="3">The sequence shown here is derived from an EMBL/GenBank/DDBJ whole genome shotgun (WGS) entry which is preliminary data.</text>
</comment>
<dbReference type="InterPro" id="IPR041320">
    <property type="entry name" value="CxC1"/>
</dbReference>
<feature type="compositionally biased region" description="Polar residues" evidence="1">
    <location>
        <begin position="449"/>
        <end position="459"/>
    </location>
</feature>
<evidence type="ECO:0000256" key="1">
    <source>
        <dbReference type="SAM" id="MobiDB-lite"/>
    </source>
</evidence>
<protein>
    <recommendedName>
        <fullName evidence="2">CxC1-like cysteine cluster associated with KDZ transposases domain-containing protein</fullName>
    </recommendedName>
</protein>
<dbReference type="InterPro" id="IPR040521">
    <property type="entry name" value="KDZ"/>
</dbReference>
<organism evidence="3 4">
    <name type="scientific">Desmophyllum pertusum</name>
    <dbReference type="NCBI Taxonomy" id="174260"/>
    <lineage>
        <taxon>Eukaryota</taxon>
        <taxon>Metazoa</taxon>
        <taxon>Cnidaria</taxon>
        <taxon>Anthozoa</taxon>
        <taxon>Hexacorallia</taxon>
        <taxon>Scleractinia</taxon>
        <taxon>Caryophylliina</taxon>
        <taxon>Caryophylliidae</taxon>
        <taxon>Desmophyllum</taxon>
    </lineage>
</organism>
<feature type="compositionally biased region" description="Basic residues" evidence="1">
    <location>
        <begin position="503"/>
        <end position="512"/>
    </location>
</feature>
<accession>A0A9W9YZ92</accession>
<sequence length="512" mass="58598">MAEEEAVGRCLDCGPAQFLCEAHLSSVHADGRSLHQPEVWKDGRYVPYQYDTENILWTTFHNKDHGYVRDIIAVGINGQQHRIHVKCCDHEPEAVTLIRNGFWPSTPKQPQVAFDQKLMVLLQYLFLECRASLKTIYQALQWLAPSLSKVYVKDIYRLLVGDCFSEFRYISSILENMTQFNPLLNNEIECPACPKDNGNIYISVDALFGCVRKCSAGTSGKTCNHGEELFINQEKLWFWNLLQESCNQFQAGSNLRSKNKSKKLDETAIFGAGCRHEVPLKFFSLKRGEEIGNAVFLLQWVKELFNNKSINIYFFYDIACVLDIHLRNTKQEKLLENVKLAIPAFHCYGHKVSCQVHYSGRRLEGFGLSDGEVMERFVVLFKTNCKNNQGDDTSPPRERLCDHLRKAIETQKETEGQLNLLLTKLNETGANVEQSTVEEWSAEEKSSITKHSTGKTDSSALVGYPEKLRKYYSVRYNVNHSILTTFQCRSETSSGNKFDRGCRSHSKRDHLL</sequence>
<dbReference type="Pfam" id="PF18758">
    <property type="entry name" value="KDZ"/>
    <property type="match status" value="1"/>
</dbReference>
<dbReference type="EMBL" id="MU826846">
    <property type="protein sequence ID" value="KAJ7371464.1"/>
    <property type="molecule type" value="Genomic_DNA"/>
</dbReference>
<keyword evidence="4" id="KW-1185">Reference proteome</keyword>
<dbReference type="PANTHER" id="PTHR33096:SF1">
    <property type="entry name" value="CXC1-LIKE CYSTEINE CLUSTER ASSOCIATED WITH KDZ TRANSPOSASES DOMAIN-CONTAINING PROTEIN"/>
    <property type="match status" value="1"/>
</dbReference>
<dbReference type="OrthoDB" id="5988288at2759"/>
<feature type="region of interest" description="Disordered" evidence="1">
    <location>
        <begin position="437"/>
        <end position="459"/>
    </location>
</feature>
<reference evidence="3" key="1">
    <citation type="submission" date="2023-01" db="EMBL/GenBank/DDBJ databases">
        <title>Genome assembly of the deep-sea coral Lophelia pertusa.</title>
        <authorList>
            <person name="Herrera S."/>
            <person name="Cordes E."/>
        </authorList>
    </citation>
    <scope>NUCLEOTIDE SEQUENCE</scope>
    <source>
        <strain evidence="3">USNM1676648</strain>
        <tissue evidence="3">Polyp</tissue>
    </source>
</reference>
<name>A0A9W9YZ92_9CNID</name>
<proteinExistence type="predicted"/>
<dbReference type="Proteomes" id="UP001163046">
    <property type="component" value="Unassembled WGS sequence"/>
</dbReference>
<evidence type="ECO:0000313" key="4">
    <source>
        <dbReference type="Proteomes" id="UP001163046"/>
    </source>
</evidence>
<dbReference type="Pfam" id="PF18802">
    <property type="entry name" value="CxC1"/>
    <property type="match status" value="1"/>
</dbReference>
<evidence type="ECO:0000259" key="2">
    <source>
        <dbReference type="Pfam" id="PF18802"/>
    </source>
</evidence>
<gene>
    <name evidence="3" type="ORF">OS493_025363</name>
</gene>
<dbReference type="PANTHER" id="PTHR33096">
    <property type="entry name" value="CXC2 DOMAIN-CONTAINING PROTEIN"/>
    <property type="match status" value="1"/>
</dbReference>
<feature type="domain" description="CxC1-like cysteine cluster associated with KDZ transposases" evidence="2">
    <location>
        <begin position="68"/>
        <end position="141"/>
    </location>
</feature>
<evidence type="ECO:0000313" key="3">
    <source>
        <dbReference type="EMBL" id="KAJ7371464.1"/>
    </source>
</evidence>